<dbReference type="EMBL" id="JAGMUV010000028">
    <property type="protein sequence ID" value="KAH7117459.1"/>
    <property type="molecule type" value="Genomic_DNA"/>
</dbReference>
<protein>
    <recommendedName>
        <fullName evidence="1">RelA/SpoT domain-containing protein</fullName>
    </recommendedName>
</protein>
<organism evidence="2 3">
    <name type="scientific">Dactylonectria macrodidyma</name>
    <dbReference type="NCBI Taxonomy" id="307937"/>
    <lineage>
        <taxon>Eukaryota</taxon>
        <taxon>Fungi</taxon>
        <taxon>Dikarya</taxon>
        <taxon>Ascomycota</taxon>
        <taxon>Pezizomycotina</taxon>
        <taxon>Sordariomycetes</taxon>
        <taxon>Hypocreomycetidae</taxon>
        <taxon>Hypocreales</taxon>
        <taxon>Nectriaceae</taxon>
        <taxon>Dactylonectria</taxon>
    </lineage>
</organism>
<evidence type="ECO:0000313" key="2">
    <source>
        <dbReference type="EMBL" id="KAH7117459.1"/>
    </source>
</evidence>
<dbReference type="PANTHER" id="PTHR41773:SF1">
    <property type="entry name" value="RELA_SPOT DOMAIN-CONTAINING PROTEIN"/>
    <property type="match status" value="1"/>
</dbReference>
<dbReference type="InterPro" id="IPR043519">
    <property type="entry name" value="NT_sf"/>
</dbReference>
<reference evidence="2" key="1">
    <citation type="journal article" date="2021" name="Nat. Commun.">
        <title>Genetic determinants of endophytism in the Arabidopsis root mycobiome.</title>
        <authorList>
            <person name="Mesny F."/>
            <person name="Miyauchi S."/>
            <person name="Thiergart T."/>
            <person name="Pickel B."/>
            <person name="Atanasova L."/>
            <person name="Karlsson M."/>
            <person name="Huettel B."/>
            <person name="Barry K.W."/>
            <person name="Haridas S."/>
            <person name="Chen C."/>
            <person name="Bauer D."/>
            <person name="Andreopoulos W."/>
            <person name="Pangilinan J."/>
            <person name="LaButti K."/>
            <person name="Riley R."/>
            <person name="Lipzen A."/>
            <person name="Clum A."/>
            <person name="Drula E."/>
            <person name="Henrissat B."/>
            <person name="Kohler A."/>
            <person name="Grigoriev I.V."/>
            <person name="Martin F.M."/>
            <person name="Hacquard S."/>
        </authorList>
    </citation>
    <scope>NUCLEOTIDE SEQUENCE</scope>
    <source>
        <strain evidence="2">MPI-CAGE-AT-0147</strain>
    </source>
</reference>
<gene>
    <name evidence="2" type="ORF">EDB81DRAFT_952888</name>
</gene>
<comment type="caution">
    <text evidence="2">The sequence shown here is derived from an EMBL/GenBank/DDBJ whole genome shotgun (WGS) entry which is preliminary data.</text>
</comment>
<accession>A0A9P9DE18</accession>
<dbReference type="PANTHER" id="PTHR41773">
    <property type="entry name" value="GTP PYROPHOSPHATASE-RELATED"/>
    <property type="match status" value="1"/>
</dbReference>
<proteinExistence type="predicted"/>
<dbReference type="OrthoDB" id="538223at2759"/>
<name>A0A9P9DE18_9HYPO</name>
<dbReference type="Proteomes" id="UP000738349">
    <property type="component" value="Unassembled WGS sequence"/>
</dbReference>
<dbReference type="Pfam" id="PF04607">
    <property type="entry name" value="RelA_SpoT"/>
    <property type="match status" value="1"/>
</dbReference>
<keyword evidence="3" id="KW-1185">Reference proteome</keyword>
<dbReference type="CDD" id="cd05399">
    <property type="entry name" value="NT_Rel-Spo_like"/>
    <property type="match status" value="1"/>
</dbReference>
<dbReference type="SUPFAM" id="SSF81301">
    <property type="entry name" value="Nucleotidyltransferase"/>
    <property type="match status" value="1"/>
</dbReference>
<evidence type="ECO:0000259" key="1">
    <source>
        <dbReference type="Pfam" id="PF04607"/>
    </source>
</evidence>
<dbReference type="GO" id="GO:0015969">
    <property type="term" value="P:guanosine tetraphosphate metabolic process"/>
    <property type="evidence" value="ECO:0007669"/>
    <property type="project" value="InterPro"/>
</dbReference>
<dbReference type="AlphaFoldDB" id="A0A9P9DE18"/>
<feature type="domain" description="RelA/SpoT" evidence="1">
    <location>
        <begin position="77"/>
        <end position="146"/>
    </location>
</feature>
<dbReference type="InterPro" id="IPR007685">
    <property type="entry name" value="RelA_SpoT"/>
</dbReference>
<evidence type="ECO:0000313" key="3">
    <source>
        <dbReference type="Proteomes" id="UP000738349"/>
    </source>
</evidence>
<dbReference type="Gene3D" id="3.30.460.10">
    <property type="entry name" value="Beta Polymerase, domain 2"/>
    <property type="match status" value="1"/>
</dbReference>
<sequence length="243" mass="28421">MSSQSSTLSMRSNPNDPLHIKIERMIHDAPGNDSPKKVFTENIWPRLEDEYGMMVQELSKYCERQLYEKCIPAKIEGRVKSLDSIEKSLERREKHRIEHQKNQYENLGEIFYDMHDLAGIRIVVDYPSDIDKVNQFINRTFQPTKEPNVFSSDRQVGHLWKPWFGAYKSCNHHVALKPETVDVLQSYCHIYQLLRLKIKSQRLGSLINRSQRPGFLTSRSRRPGSLGIRSTENLIIAMRATYK</sequence>